<reference evidence="5 6" key="1">
    <citation type="submission" date="2016-11" db="EMBL/GenBank/DDBJ databases">
        <title>Draft Genome Sequences of Nine Cyanobacterial Strains from Diverse Habitats.</title>
        <authorList>
            <person name="Zhu T."/>
            <person name="Hou S."/>
            <person name="Lu X."/>
            <person name="Hess W.R."/>
        </authorList>
    </citation>
    <scope>NUCLEOTIDE SEQUENCE [LARGE SCALE GENOMIC DNA]</scope>
    <source>
        <strain evidence="5 6">IAM M-71</strain>
    </source>
</reference>
<name>A0A1U7IKW5_9CYAN</name>
<dbReference type="InterPro" id="IPR037455">
    <property type="entry name" value="LucA/IucC-like"/>
</dbReference>
<dbReference type="Pfam" id="PF04183">
    <property type="entry name" value="IucA_IucC"/>
    <property type="match status" value="1"/>
</dbReference>
<evidence type="ECO:0000259" key="3">
    <source>
        <dbReference type="Pfam" id="PF04183"/>
    </source>
</evidence>
<accession>A0A1U7IKW5</accession>
<dbReference type="GO" id="GO:0019290">
    <property type="term" value="P:siderophore biosynthetic process"/>
    <property type="evidence" value="ECO:0007669"/>
    <property type="project" value="InterPro"/>
</dbReference>
<evidence type="ECO:0000256" key="1">
    <source>
        <dbReference type="ARBA" id="ARBA00004924"/>
    </source>
</evidence>
<gene>
    <name evidence="5" type="ORF">NIES2119_12000</name>
</gene>
<protein>
    <submittedName>
        <fullName evidence="5">IucA/IucC family siderophore biosynthesis protein</fullName>
    </submittedName>
</protein>
<sequence length="598" mass="68424">MIQATLNPTIPQSLTAKEIAEQATMQSFLNCYLRETNNGEFLRSPQLGTDSLIRCPLSHQNIEILAGLRYYSPTGRHIFTFPIYYKSLGKAELLQLDYVTLTALIAKELMLASNQNGHQDELLLRVVQSCRNIEQFVQYRSAEISELYGFKRSFIATEQALVFGHHLHPTPKSRQGFSDEELPLYSPELKASFSPYYFRSHQSIIQEDSNLNRSATDLIKQELLADPEVTSEFKQKYCQSDEYSLIPVHPWQAEFLKRKPAVQKLIAQGLLEDLGQQGKAYFPTSSIRTVAHPNSPFMFKFSLNVKITNSLRANLYKELERGVEISRILDTKIGQDMRDNFPQFQIVKDPAYITIKGEEELTSGFATVLRENPFSEQNDATCIISLCQDKITGEGSRLSAIIQQLAQQEKRLTSDVTLDWFQRYLKICLEPILWLYFTYGIAVEAHQQNSVLQLKDGYPDKFFYRDNQGYYYRESFQHQLQEILPGISEKSQTFCEDAVIDERLGYYLVMNNLLGLVNAFGVAGLIDENLLILEVRKALEKHLSLEQGCSKFLENLLDRSQLRCKGNLLTRFHDMDELVGSVATQSVYVTIQNPLAIS</sequence>
<dbReference type="OrthoDB" id="2989563at2"/>
<proteinExistence type="inferred from homology"/>
<dbReference type="GO" id="GO:0016881">
    <property type="term" value="F:acid-amino acid ligase activity"/>
    <property type="evidence" value="ECO:0007669"/>
    <property type="project" value="UniProtKB-ARBA"/>
</dbReference>
<dbReference type="STRING" id="454136.NIES2119_12000"/>
<dbReference type="PANTHER" id="PTHR34384:SF5">
    <property type="entry name" value="L-2,3-DIAMINOPROPANOATE--CITRATE LIGASE"/>
    <property type="match status" value="1"/>
</dbReference>
<dbReference type="EMBL" id="MRCE01000010">
    <property type="protein sequence ID" value="OKH37867.1"/>
    <property type="molecule type" value="Genomic_DNA"/>
</dbReference>
<comment type="similarity">
    <text evidence="2">Belongs to the IucA/IucC family.</text>
</comment>
<dbReference type="InterPro" id="IPR007310">
    <property type="entry name" value="Aerobactin_biosyn_IucA/IucC_N"/>
</dbReference>
<evidence type="ECO:0000313" key="5">
    <source>
        <dbReference type="EMBL" id="OKH37867.1"/>
    </source>
</evidence>
<dbReference type="Proteomes" id="UP000185860">
    <property type="component" value="Unassembled WGS sequence"/>
</dbReference>
<evidence type="ECO:0000256" key="2">
    <source>
        <dbReference type="ARBA" id="ARBA00007832"/>
    </source>
</evidence>
<evidence type="ECO:0000313" key="6">
    <source>
        <dbReference type="Proteomes" id="UP000185860"/>
    </source>
</evidence>
<dbReference type="Gene3D" id="6.10.250.3370">
    <property type="match status" value="1"/>
</dbReference>
<feature type="domain" description="Aerobactin siderophore biosynthesis IucA/IucC-like C-terminal" evidence="4">
    <location>
        <begin position="419"/>
        <end position="578"/>
    </location>
</feature>
<dbReference type="InterPro" id="IPR022770">
    <property type="entry name" value="IucA/IucC-like_C"/>
</dbReference>
<organism evidence="5 6">
    <name type="scientific">[Phormidium ambiguum] IAM M-71</name>
    <dbReference type="NCBI Taxonomy" id="454136"/>
    <lineage>
        <taxon>Bacteria</taxon>
        <taxon>Bacillati</taxon>
        <taxon>Cyanobacteriota</taxon>
        <taxon>Cyanophyceae</taxon>
        <taxon>Oscillatoriophycideae</taxon>
        <taxon>Aerosakkonematales</taxon>
        <taxon>Aerosakkonemataceae</taxon>
        <taxon>Floridanema</taxon>
    </lineage>
</organism>
<dbReference type="RefSeq" id="WP_073593708.1">
    <property type="nucleotide sequence ID" value="NZ_MRCE01000010.1"/>
</dbReference>
<comment type="pathway">
    <text evidence="1">Siderophore biosynthesis.</text>
</comment>
<comment type="caution">
    <text evidence="5">The sequence shown here is derived from an EMBL/GenBank/DDBJ whole genome shotgun (WGS) entry which is preliminary data.</text>
</comment>
<evidence type="ECO:0000259" key="4">
    <source>
        <dbReference type="Pfam" id="PF06276"/>
    </source>
</evidence>
<dbReference type="AlphaFoldDB" id="A0A1U7IKW5"/>
<dbReference type="PANTHER" id="PTHR34384">
    <property type="entry name" value="L-2,3-DIAMINOPROPANOATE--CITRATE LIGASE"/>
    <property type="match status" value="1"/>
</dbReference>
<dbReference type="Gene3D" id="1.10.510.40">
    <property type="match status" value="1"/>
</dbReference>
<dbReference type="Pfam" id="PF06276">
    <property type="entry name" value="FhuF"/>
    <property type="match status" value="1"/>
</dbReference>
<feature type="domain" description="Aerobactin siderophore biosynthesis IucA/IucC N-terminal" evidence="3">
    <location>
        <begin position="153"/>
        <end position="388"/>
    </location>
</feature>